<dbReference type="InterPro" id="IPR019949">
    <property type="entry name" value="CmoO-like"/>
</dbReference>
<dbReference type="NCBIfam" id="TIGR03558">
    <property type="entry name" value="oxido_grp_1"/>
    <property type="match status" value="1"/>
</dbReference>
<dbReference type="SUPFAM" id="SSF51679">
    <property type="entry name" value="Bacterial luciferase-like"/>
    <property type="match status" value="1"/>
</dbReference>
<dbReference type="Pfam" id="PF00296">
    <property type="entry name" value="Bac_luciferase"/>
    <property type="match status" value="1"/>
</dbReference>
<evidence type="ECO:0000313" key="5">
    <source>
        <dbReference type="Proteomes" id="UP000198727"/>
    </source>
</evidence>
<dbReference type="InterPro" id="IPR036661">
    <property type="entry name" value="Luciferase-like_sf"/>
</dbReference>
<feature type="domain" description="Luciferase-like" evidence="3">
    <location>
        <begin position="65"/>
        <end position="354"/>
    </location>
</feature>
<protein>
    <submittedName>
        <fullName evidence="4">Luciferase family oxidoreductase, group 1</fullName>
    </submittedName>
</protein>
<evidence type="ECO:0000256" key="1">
    <source>
        <dbReference type="ARBA" id="ARBA00007789"/>
    </source>
</evidence>
<dbReference type="InterPro" id="IPR050766">
    <property type="entry name" value="Bact_Lucif_Oxidored"/>
</dbReference>
<gene>
    <name evidence="4" type="ORF">SAMN05421810_103708</name>
</gene>
<reference evidence="5" key="1">
    <citation type="submission" date="2016-10" db="EMBL/GenBank/DDBJ databases">
        <authorList>
            <person name="Varghese N."/>
            <person name="Submissions S."/>
        </authorList>
    </citation>
    <scope>NUCLEOTIDE SEQUENCE [LARGE SCALE GENOMIC DNA]</scope>
    <source>
        <strain evidence="5">CGMCC 4.5579</strain>
    </source>
</reference>
<dbReference type="Gene3D" id="3.20.20.30">
    <property type="entry name" value="Luciferase-like domain"/>
    <property type="match status" value="1"/>
</dbReference>
<organism evidence="4 5">
    <name type="scientific">Amycolatopsis arida</name>
    <dbReference type="NCBI Taxonomy" id="587909"/>
    <lineage>
        <taxon>Bacteria</taxon>
        <taxon>Bacillati</taxon>
        <taxon>Actinomycetota</taxon>
        <taxon>Actinomycetes</taxon>
        <taxon>Pseudonocardiales</taxon>
        <taxon>Pseudonocardiaceae</taxon>
        <taxon>Amycolatopsis</taxon>
    </lineage>
</organism>
<feature type="region of interest" description="Disordered" evidence="2">
    <location>
        <begin position="21"/>
        <end position="51"/>
    </location>
</feature>
<dbReference type="STRING" id="587909.SAMN05421810_103708"/>
<evidence type="ECO:0000313" key="4">
    <source>
        <dbReference type="EMBL" id="SFP87849.1"/>
    </source>
</evidence>
<evidence type="ECO:0000256" key="2">
    <source>
        <dbReference type="SAM" id="MobiDB-lite"/>
    </source>
</evidence>
<sequence length="388" mass="41277">MAGWVSPGSLAFGPVPPDPLNACHGGKHGKHGKHGKPEFRPRRGVAPDVTPTVPVPLSVLDRASVRRGQDPGAAIRDTVRFARRVEELGYHRFWVAEHHSVPGVAGSAPTVLAAAVAGATSRIRVGTGGVMLPNHQPLVVAEQFGVLESLHPGRIDMGLGRSVGFTGGVRGALGRDRDAAERFGEQVRELLGYFSGDQRVHPGVHGVPAEGRRVPAFVLATGAGADLAAELGLALVIAPVGGVARMAERVARYRSTFRPSTMWPCPYVVVALTVAVGGSAAEARRLLLPEAWSTVYSRTRGVFPPLEPAEDVLARRLTGKERTLLDEALRDQVYGTEAEVAARLADLVDRTGADELLVTMSTHDRAEMLDSYTRLARLASAEPKVPNC</sequence>
<feature type="compositionally biased region" description="Basic residues" evidence="2">
    <location>
        <begin position="25"/>
        <end position="34"/>
    </location>
</feature>
<comment type="similarity">
    <text evidence="1">To bacterial alkanal monooxygenase alpha and beta chains.</text>
</comment>
<dbReference type="AlphaFoldDB" id="A0A1I5TXW4"/>
<evidence type="ECO:0000259" key="3">
    <source>
        <dbReference type="Pfam" id="PF00296"/>
    </source>
</evidence>
<dbReference type="PANTHER" id="PTHR30137:SF6">
    <property type="entry name" value="LUCIFERASE-LIKE MONOOXYGENASE"/>
    <property type="match status" value="1"/>
</dbReference>
<accession>A0A1I5TXW4</accession>
<dbReference type="GO" id="GO:0016705">
    <property type="term" value="F:oxidoreductase activity, acting on paired donors, with incorporation or reduction of molecular oxygen"/>
    <property type="evidence" value="ECO:0007669"/>
    <property type="project" value="InterPro"/>
</dbReference>
<proteinExistence type="predicted"/>
<name>A0A1I5TXW4_9PSEU</name>
<keyword evidence="5" id="KW-1185">Reference proteome</keyword>
<dbReference type="PANTHER" id="PTHR30137">
    <property type="entry name" value="LUCIFERASE-LIKE MONOOXYGENASE"/>
    <property type="match status" value="1"/>
</dbReference>
<dbReference type="Proteomes" id="UP000198727">
    <property type="component" value="Unassembled WGS sequence"/>
</dbReference>
<dbReference type="InterPro" id="IPR011251">
    <property type="entry name" value="Luciferase-like_dom"/>
</dbReference>
<dbReference type="GO" id="GO:0005829">
    <property type="term" value="C:cytosol"/>
    <property type="evidence" value="ECO:0007669"/>
    <property type="project" value="TreeGrafter"/>
</dbReference>
<dbReference type="EMBL" id="FOWW01000003">
    <property type="protein sequence ID" value="SFP87849.1"/>
    <property type="molecule type" value="Genomic_DNA"/>
</dbReference>